<dbReference type="PANTHER" id="PTHR21228:SF40">
    <property type="entry name" value="LD45607P"/>
    <property type="match status" value="1"/>
</dbReference>
<dbReference type="GO" id="GO:0035770">
    <property type="term" value="C:ribonucleoprotein granule"/>
    <property type="evidence" value="ECO:0007669"/>
    <property type="project" value="TreeGrafter"/>
</dbReference>
<dbReference type="GO" id="GO:0003723">
    <property type="term" value="F:RNA binding"/>
    <property type="evidence" value="ECO:0007669"/>
    <property type="project" value="TreeGrafter"/>
</dbReference>
<dbReference type="GeneID" id="9681958"/>
<dbReference type="InterPro" id="IPR050870">
    <property type="entry name" value="FAST_kinase"/>
</dbReference>
<gene>
    <name evidence="1" type="ORF">MICPUCDRAFT_64458</name>
</gene>
<dbReference type="eggNOG" id="ENOG502SFDJ">
    <property type="taxonomic scope" value="Eukaryota"/>
</dbReference>
<organism evidence="2">
    <name type="scientific">Micromonas pusilla (strain CCMP1545)</name>
    <name type="common">Picoplanktonic green alga</name>
    <dbReference type="NCBI Taxonomy" id="564608"/>
    <lineage>
        <taxon>Eukaryota</taxon>
        <taxon>Viridiplantae</taxon>
        <taxon>Chlorophyta</taxon>
        <taxon>Mamiellophyceae</taxon>
        <taxon>Mamiellales</taxon>
        <taxon>Mamiellaceae</taxon>
        <taxon>Micromonas</taxon>
    </lineage>
</organism>
<keyword evidence="2" id="KW-1185">Reference proteome</keyword>
<dbReference type="GO" id="GO:0044528">
    <property type="term" value="P:regulation of mitochondrial mRNA stability"/>
    <property type="evidence" value="ECO:0007669"/>
    <property type="project" value="TreeGrafter"/>
</dbReference>
<evidence type="ECO:0000313" key="2">
    <source>
        <dbReference type="Proteomes" id="UP000001876"/>
    </source>
</evidence>
<dbReference type="Gene3D" id="3.40.50.150">
    <property type="entry name" value="Vaccinia Virus protein VP39"/>
    <property type="match status" value="1"/>
</dbReference>
<dbReference type="EMBL" id="GG663736">
    <property type="protein sequence ID" value="EEH59384.1"/>
    <property type="molecule type" value="Genomic_DNA"/>
</dbReference>
<reference evidence="1 2" key="1">
    <citation type="journal article" date="2009" name="Science">
        <title>Green evolution and dynamic adaptations revealed by genomes of the marine picoeukaryotes Micromonas.</title>
        <authorList>
            <person name="Worden A.Z."/>
            <person name="Lee J.H."/>
            <person name="Mock T."/>
            <person name="Rouze P."/>
            <person name="Simmons M.P."/>
            <person name="Aerts A.L."/>
            <person name="Allen A.E."/>
            <person name="Cuvelier M.L."/>
            <person name="Derelle E."/>
            <person name="Everett M.V."/>
            <person name="Foulon E."/>
            <person name="Grimwood J."/>
            <person name="Gundlach H."/>
            <person name="Henrissat B."/>
            <person name="Napoli C."/>
            <person name="McDonald S.M."/>
            <person name="Parker M.S."/>
            <person name="Rombauts S."/>
            <person name="Salamov A."/>
            <person name="Von Dassow P."/>
            <person name="Badger J.H."/>
            <person name="Coutinho P.M."/>
            <person name="Demir E."/>
            <person name="Dubchak I."/>
            <person name="Gentemann C."/>
            <person name="Eikrem W."/>
            <person name="Gready J.E."/>
            <person name="John U."/>
            <person name="Lanier W."/>
            <person name="Lindquist E.A."/>
            <person name="Lucas S."/>
            <person name="Mayer K.F."/>
            <person name="Moreau H."/>
            <person name="Not F."/>
            <person name="Otillar R."/>
            <person name="Panaud O."/>
            <person name="Pangilinan J."/>
            <person name="Paulsen I."/>
            <person name="Piegu B."/>
            <person name="Poliakov A."/>
            <person name="Robbens S."/>
            <person name="Schmutz J."/>
            <person name="Toulza E."/>
            <person name="Wyss T."/>
            <person name="Zelensky A."/>
            <person name="Zhou K."/>
            <person name="Armbrust E.V."/>
            <person name="Bhattacharya D."/>
            <person name="Goodenough U.W."/>
            <person name="Van de Peer Y."/>
            <person name="Grigoriev I.V."/>
        </authorList>
    </citation>
    <scope>NUCLEOTIDE SEQUENCE [LARGE SCALE GENOMIC DNA]</scope>
    <source>
        <strain evidence="1 2">CCMP1545</strain>
    </source>
</reference>
<dbReference type="OrthoDB" id="5955355at2759"/>
<sequence>MVMKTRAAVISATSVIVSRIDSTFIARQRFEPRHVANIAWACAKLGLDIETGRGDDLRGGSIETVFSALAMAVVRVASHMNTQELSMCAWALAAFGVVDGTFAVAEAFASQANKATPRQLATTVAALAKLGEGGDGYGTLFDAVADAVISFPDPIKYELKPQDVANLAWAFAKLGRKKQLMFNYLSEVFAAQAVIDVKVTAYSPKQVSMILWAFATLDIQHQTLLTAAIPMIKARAHEFNPRDLTNTAWALDSLGVKSLGEDRLIRKIGRAARRRLADFNSQELLKFLGAHGRLGGYDKKLNAAVSAQRKRSYDFPSLGSRDSCSIVTLTSRIPMHYGNATVERVDDSCHGWGRGDTGVTLWEGSFVLAEWLSRALNPRHSNEISAAMSGHWSHLASDTWEGRVGVELGAGLGLPSIVAAKLGLEMVSTDGTSPLLRLRRGFLFR</sequence>
<dbReference type="PANTHER" id="PTHR21228">
    <property type="entry name" value="FAST LEU-RICH DOMAIN-CONTAINING"/>
    <property type="match status" value="1"/>
</dbReference>
<dbReference type="AlphaFoldDB" id="C1MKJ7"/>
<evidence type="ECO:0000313" key="1">
    <source>
        <dbReference type="EMBL" id="EEH59384.1"/>
    </source>
</evidence>
<dbReference type="GO" id="GO:0000963">
    <property type="term" value="P:mitochondrial RNA processing"/>
    <property type="evidence" value="ECO:0007669"/>
    <property type="project" value="TreeGrafter"/>
</dbReference>
<accession>C1MKJ7</accession>
<dbReference type="Proteomes" id="UP000001876">
    <property type="component" value="Unassembled WGS sequence"/>
</dbReference>
<dbReference type="GO" id="GO:0005759">
    <property type="term" value="C:mitochondrial matrix"/>
    <property type="evidence" value="ECO:0007669"/>
    <property type="project" value="TreeGrafter"/>
</dbReference>
<name>C1MKJ7_MICPC</name>
<protein>
    <submittedName>
        <fullName evidence="1">Predicted protein</fullName>
    </submittedName>
</protein>
<dbReference type="InterPro" id="IPR029063">
    <property type="entry name" value="SAM-dependent_MTases_sf"/>
</dbReference>
<proteinExistence type="predicted"/>
<dbReference type="KEGG" id="mpp:MICPUCDRAFT_64458"/>
<dbReference type="RefSeq" id="XP_003056008.1">
    <property type="nucleotide sequence ID" value="XM_003055962.1"/>
</dbReference>